<keyword evidence="2" id="KW-1185">Reference proteome</keyword>
<protein>
    <submittedName>
        <fullName evidence="1">Uncharacterized protein</fullName>
    </submittedName>
</protein>
<evidence type="ECO:0000313" key="1">
    <source>
        <dbReference type="EMBL" id="MFB2936859.1"/>
    </source>
</evidence>
<accession>A0ABV4YDF0</accession>
<evidence type="ECO:0000313" key="2">
    <source>
        <dbReference type="Proteomes" id="UP001576776"/>
    </source>
</evidence>
<name>A0ABV4YDF0_9CYAN</name>
<dbReference type="Proteomes" id="UP001576776">
    <property type="component" value="Unassembled WGS sequence"/>
</dbReference>
<sequence length="72" mass="8053">MAIPNSHLVGEFEYGNVVLTPEQFMVVIYANSVEKTSSSWDLGTNSVECDVKDGAINHDRYLYNSSYQIDSC</sequence>
<gene>
    <name evidence="1" type="ORF">ACE1B6_16540</name>
</gene>
<comment type="caution">
    <text evidence="1">The sequence shown here is derived from an EMBL/GenBank/DDBJ whole genome shotgun (WGS) entry which is preliminary data.</text>
</comment>
<organism evidence="1 2">
    <name type="scientific">Floridaenema fluviatile BLCC-F154</name>
    <dbReference type="NCBI Taxonomy" id="3153640"/>
    <lineage>
        <taxon>Bacteria</taxon>
        <taxon>Bacillati</taxon>
        <taxon>Cyanobacteriota</taxon>
        <taxon>Cyanophyceae</taxon>
        <taxon>Oscillatoriophycideae</taxon>
        <taxon>Aerosakkonematales</taxon>
        <taxon>Aerosakkonemataceae</taxon>
        <taxon>Floridanema</taxon>
        <taxon>Floridanema fluviatile</taxon>
    </lineage>
</organism>
<reference evidence="1 2" key="1">
    <citation type="submission" date="2024-09" db="EMBL/GenBank/DDBJ databases">
        <title>Floridaenema gen nov. (Aerosakkonemataceae, Aerosakkonematales ord. nov., Cyanobacteria) from benthic tropical and subtropical fresh waters, with the description of four new species.</title>
        <authorList>
            <person name="Moretto J.A."/>
            <person name="Berthold D.E."/>
            <person name="Lefler F.W."/>
            <person name="Huang I.-S."/>
            <person name="Laughinghouse H. IV."/>
        </authorList>
    </citation>
    <scope>NUCLEOTIDE SEQUENCE [LARGE SCALE GENOMIC DNA]</scope>
    <source>
        <strain evidence="1 2">BLCC-F154</strain>
    </source>
</reference>
<proteinExistence type="predicted"/>
<dbReference type="RefSeq" id="WP_413258354.1">
    <property type="nucleotide sequence ID" value="NZ_JBHFNS010000064.1"/>
</dbReference>
<dbReference type="EMBL" id="JBHFNS010000064">
    <property type="protein sequence ID" value="MFB2936859.1"/>
    <property type="molecule type" value="Genomic_DNA"/>
</dbReference>